<protein>
    <recommendedName>
        <fullName evidence="2">HTH cro/C1-type domain-containing protein</fullName>
    </recommendedName>
</protein>
<organism evidence="1">
    <name type="scientific">marine sediment metagenome</name>
    <dbReference type="NCBI Taxonomy" id="412755"/>
    <lineage>
        <taxon>unclassified sequences</taxon>
        <taxon>metagenomes</taxon>
        <taxon>ecological metagenomes</taxon>
    </lineage>
</organism>
<gene>
    <name evidence="1" type="ORF">LCGC14_3073000</name>
</gene>
<evidence type="ECO:0008006" key="2">
    <source>
        <dbReference type="Google" id="ProtNLM"/>
    </source>
</evidence>
<dbReference type="AlphaFoldDB" id="A0A0F8WFI0"/>
<dbReference type="EMBL" id="LAZR01065415">
    <property type="protein sequence ID" value="KKK55592.1"/>
    <property type="molecule type" value="Genomic_DNA"/>
</dbReference>
<name>A0A0F8WFI0_9ZZZZ</name>
<dbReference type="InterPro" id="IPR010982">
    <property type="entry name" value="Lambda_DNA-bd_dom_sf"/>
</dbReference>
<evidence type="ECO:0000313" key="1">
    <source>
        <dbReference type="EMBL" id="KKK55592.1"/>
    </source>
</evidence>
<reference evidence="1" key="1">
    <citation type="journal article" date="2015" name="Nature">
        <title>Complex archaea that bridge the gap between prokaryotes and eukaryotes.</title>
        <authorList>
            <person name="Spang A."/>
            <person name="Saw J.H."/>
            <person name="Jorgensen S.L."/>
            <person name="Zaremba-Niedzwiedzka K."/>
            <person name="Martijn J."/>
            <person name="Lind A.E."/>
            <person name="van Eijk R."/>
            <person name="Schleper C."/>
            <person name="Guy L."/>
            <person name="Ettema T.J."/>
        </authorList>
    </citation>
    <scope>NUCLEOTIDE SEQUENCE</scope>
</reference>
<dbReference type="GO" id="GO:0003677">
    <property type="term" value="F:DNA binding"/>
    <property type="evidence" value="ECO:0007669"/>
    <property type="project" value="InterPro"/>
</dbReference>
<dbReference type="SUPFAM" id="SSF47413">
    <property type="entry name" value="lambda repressor-like DNA-binding domains"/>
    <property type="match status" value="1"/>
</dbReference>
<sequence length="111" mass="12739">MDKSFKLYLVNTKPQKPAKEGFDAIVGGRLKNARIRSIYERIDVANEIGVPKETVRNWERGLAVMPAVYWVPICEMLYIDPWELLVGASRRTLMPDLPLHLRRQTTATRSA</sequence>
<proteinExistence type="predicted"/>
<accession>A0A0F8WFI0</accession>
<dbReference type="InterPro" id="IPR001387">
    <property type="entry name" value="Cro/C1-type_HTH"/>
</dbReference>
<comment type="caution">
    <text evidence="1">The sequence shown here is derived from an EMBL/GenBank/DDBJ whole genome shotgun (WGS) entry which is preliminary data.</text>
</comment>
<dbReference type="CDD" id="cd00093">
    <property type="entry name" value="HTH_XRE"/>
    <property type="match status" value="1"/>
</dbReference>
<dbReference type="Gene3D" id="1.10.260.40">
    <property type="entry name" value="lambda repressor-like DNA-binding domains"/>
    <property type="match status" value="1"/>
</dbReference>